<dbReference type="AlphaFoldDB" id="A0A0L7KWP6"/>
<gene>
    <name evidence="1" type="ORF">OBRU01_19739</name>
</gene>
<evidence type="ECO:0000313" key="2">
    <source>
        <dbReference type="Proteomes" id="UP000037510"/>
    </source>
</evidence>
<keyword evidence="2" id="KW-1185">Reference proteome</keyword>
<comment type="caution">
    <text evidence="1">The sequence shown here is derived from an EMBL/GenBank/DDBJ whole genome shotgun (WGS) entry which is preliminary data.</text>
</comment>
<protein>
    <submittedName>
        <fullName evidence="1">SWR1-complex protein 4</fullName>
    </submittedName>
</protein>
<dbReference type="EMBL" id="JTDY01004995">
    <property type="protein sequence ID" value="KOB67496.1"/>
    <property type="molecule type" value="Genomic_DNA"/>
</dbReference>
<proteinExistence type="predicted"/>
<reference evidence="1 2" key="1">
    <citation type="journal article" date="2015" name="Genome Biol. Evol.">
        <title>The genome of winter moth (Operophtera brumata) provides a genomic perspective on sexual dimorphism and phenology.</title>
        <authorList>
            <person name="Derks M.F."/>
            <person name="Smit S."/>
            <person name="Salis L."/>
            <person name="Schijlen E."/>
            <person name="Bossers A."/>
            <person name="Mateman C."/>
            <person name="Pijl A.S."/>
            <person name="de Ridder D."/>
            <person name="Groenen M.A."/>
            <person name="Visser M.E."/>
            <person name="Megens H.J."/>
        </authorList>
    </citation>
    <scope>NUCLEOTIDE SEQUENCE [LARGE SCALE GENOMIC DNA]</scope>
    <source>
        <strain evidence="1">WM2013NL</strain>
        <tissue evidence="1">Head and thorax</tissue>
    </source>
</reference>
<dbReference type="Proteomes" id="UP000037510">
    <property type="component" value="Unassembled WGS sequence"/>
</dbReference>
<name>A0A0L7KWP6_OPEBR</name>
<sequence length="99" mass="11290">MASSAEAEVEKMKLLEDRIKAPSIWGRVPCGVRFEDLQDTRYEDSVRLLKKHFLPEENPETLILQVYQGNKTFALKSKFYKNGLHSQVPTEPGRPQASA</sequence>
<accession>A0A0L7KWP6</accession>
<organism evidence="1 2">
    <name type="scientific">Operophtera brumata</name>
    <name type="common">Winter moth</name>
    <name type="synonym">Phalaena brumata</name>
    <dbReference type="NCBI Taxonomy" id="104452"/>
    <lineage>
        <taxon>Eukaryota</taxon>
        <taxon>Metazoa</taxon>
        <taxon>Ecdysozoa</taxon>
        <taxon>Arthropoda</taxon>
        <taxon>Hexapoda</taxon>
        <taxon>Insecta</taxon>
        <taxon>Pterygota</taxon>
        <taxon>Neoptera</taxon>
        <taxon>Endopterygota</taxon>
        <taxon>Lepidoptera</taxon>
        <taxon>Glossata</taxon>
        <taxon>Ditrysia</taxon>
        <taxon>Geometroidea</taxon>
        <taxon>Geometridae</taxon>
        <taxon>Larentiinae</taxon>
        <taxon>Operophtera</taxon>
    </lineage>
</organism>
<evidence type="ECO:0000313" key="1">
    <source>
        <dbReference type="EMBL" id="KOB67496.1"/>
    </source>
</evidence>